<organism evidence="4 5">
    <name type="scientific">Nocardioides albertanoniae</name>
    <dbReference type="NCBI Taxonomy" id="1175486"/>
    <lineage>
        <taxon>Bacteria</taxon>
        <taxon>Bacillati</taxon>
        <taxon>Actinomycetota</taxon>
        <taxon>Actinomycetes</taxon>
        <taxon>Propionibacteriales</taxon>
        <taxon>Nocardioidaceae</taxon>
        <taxon>Nocardioides</taxon>
    </lineage>
</organism>
<feature type="transmembrane region" description="Helical" evidence="1">
    <location>
        <begin position="12"/>
        <end position="31"/>
    </location>
</feature>
<evidence type="ECO:0000259" key="2">
    <source>
        <dbReference type="Pfam" id="PF01757"/>
    </source>
</evidence>
<dbReference type="InterPro" id="IPR050879">
    <property type="entry name" value="Acyltransferase_3"/>
</dbReference>
<evidence type="ECO:0000256" key="1">
    <source>
        <dbReference type="SAM" id="Phobius"/>
    </source>
</evidence>
<feature type="transmembrane region" description="Helical" evidence="1">
    <location>
        <begin position="37"/>
        <end position="55"/>
    </location>
</feature>
<feature type="transmembrane region" description="Helical" evidence="1">
    <location>
        <begin position="170"/>
        <end position="190"/>
    </location>
</feature>
<feature type="transmembrane region" description="Helical" evidence="1">
    <location>
        <begin position="358"/>
        <end position="377"/>
    </location>
</feature>
<reference evidence="4 5" key="1">
    <citation type="submission" date="2019-06" db="EMBL/GenBank/DDBJ databases">
        <title>Sequencing the genomes of 1000 actinobacteria strains.</title>
        <authorList>
            <person name="Klenk H.-P."/>
        </authorList>
    </citation>
    <scope>NUCLEOTIDE SEQUENCE [LARGE SCALE GENOMIC DNA]</scope>
    <source>
        <strain evidence="4 5">DSM 25218</strain>
    </source>
</reference>
<keyword evidence="1" id="KW-1133">Transmembrane helix</keyword>
<gene>
    <name evidence="4" type="ORF">FB381_0356</name>
</gene>
<feature type="domain" description="SGNH" evidence="3">
    <location>
        <begin position="443"/>
        <end position="671"/>
    </location>
</feature>
<dbReference type="EMBL" id="VFOV01000001">
    <property type="protein sequence ID" value="TQL66494.1"/>
    <property type="molecule type" value="Genomic_DNA"/>
</dbReference>
<feature type="transmembrane region" description="Helical" evidence="1">
    <location>
        <begin position="76"/>
        <end position="95"/>
    </location>
</feature>
<feature type="transmembrane region" description="Helical" evidence="1">
    <location>
        <begin position="258"/>
        <end position="278"/>
    </location>
</feature>
<feature type="transmembrane region" description="Helical" evidence="1">
    <location>
        <begin position="290"/>
        <end position="312"/>
    </location>
</feature>
<feature type="transmembrane region" description="Helical" evidence="1">
    <location>
        <begin position="230"/>
        <end position="252"/>
    </location>
</feature>
<dbReference type="InterPro" id="IPR043968">
    <property type="entry name" value="SGNH"/>
</dbReference>
<dbReference type="GO" id="GO:0016020">
    <property type="term" value="C:membrane"/>
    <property type="evidence" value="ECO:0007669"/>
    <property type="project" value="TreeGrafter"/>
</dbReference>
<evidence type="ECO:0000313" key="4">
    <source>
        <dbReference type="EMBL" id="TQL66494.1"/>
    </source>
</evidence>
<dbReference type="Proteomes" id="UP000320209">
    <property type="component" value="Unassembled WGS sequence"/>
</dbReference>
<comment type="caution">
    <text evidence="4">The sequence shown here is derived from an EMBL/GenBank/DDBJ whole genome shotgun (WGS) entry which is preliminary data.</text>
</comment>
<dbReference type="PANTHER" id="PTHR23028">
    <property type="entry name" value="ACETYLTRANSFERASE"/>
    <property type="match status" value="1"/>
</dbReference>
<protein>
    <submittedName>
        <fullName evidence="4">Peptidoglycan/LPS O-acetylase OafA/YrhL</fullName>
    </submittedName>
</protein>
<feature type="transmembrane region" description="Helical" evidence="1">
    <location>
        <begin position="196"/>
        <end position="218"/>
    </location>
</feature>
<keyword evidence="1" id="KW-0472">Membrane</keyword>
<sequence length="681" mass="73168">MPQPPPTQRIAEIHGLRGLALALVVVFHLFGHGRVSGGVDVFLALTGFLVTRSLVRRVAAGELHLADHYGRTFLRLSAPTLVVLAGTAALMVAVMPRSVWGSTLREIAASAAYVLNWEMIRTQLTYGAAGPSASPLQHFWSLAVQGQFLLVWPLVVLAIWWLARRRLPQMLAVVVAVATVASFVLAWRLGAADQQVAYFHTLARFWELGVGALLALGLDRLRPPDAVRPALAWAGLAMVASSGFWLDGAALFPGPWAWWPVGGALLVVLGSGSQARWGPQRPLAMGPLRFVADISFPLYLWHWPLLIAWLSWTHTTSIGLLAALVVLPSSTVLAWLTHRYVEKPAARLDPSFAGLPRLAAAAVAMAVVAGATLAGAVEVEHRDAVAKAAAMRTAEKYAGCIGAAAMDPATEGCQAPDSLLDAQLAYEAPDGSGCWSNKERPVQFKVCTLGPTRGYSRHLLAIGDSHNNQLVPAYREIAEQRGWRIDVAGRAGCHWNARDRVGPPRSSLELCGQWKEKLAAYISTKSEIDAYVVIHSSQVAVETSGDESGGEALSRGLAEAWATRPDPAVPVIAIQDSPIFEGDTTRFARVVQPCIDQAGLAAESTCDRSRRRVVLDDGSAGATRLTPNAHHIDLTDYFCGDKTCSPVVGNLQVYQDGFHISPLFAATLAPYLGDRIAAILR</sequence>
<evidence type="ECO:0000259" key="3">
    <source>
        <dbReference type="Pfam" id="PF19040"/>
    </source>
</evidence>
<keyword evidence="5" id="KW-1185">Reference proteome</keyword>
<dbReference type="Pfam" id="PF19040">
    <property type="entry name" value="SGNH"/>
    <property type="match status" value="1"/>
</dbReference>
<evidence type="ECO:0000313" key="5">
    <source>
        <dbReference type="Proteomes" id="UP000320209"/>
    </source>
</evidence>
<dbReference type="PANTHER" id="PTHR23028:SF53">
    <property type="entry name" value="ACYL_TRANSF_3 DOMAIN-CONTAINING PROTEIN"/>
    <property type="match status" value="1"/>
</dbReference>
<feature type="transmembrane region" description="Helical" evidence="1">
    <location>
        <begin position="139"/>
        <end position="163"/>
    </location>
</feature>
<proteinExistence type="predicted"/>
<name>A0A543A1P5_9ACTN</name>
<accession>A0A543A1P5</accession>
<dbReference type="GO" id="GO:0009103">
    <property type="term" value="P:lipopolysaccharide biosynthetic process"/>
    <property type="evidence" value="ECO:0007669"/>
    <property type="project" value="TreeGrafter"/>
</dbReference>
<dbReference type="Pfam" id="PF01757">
    <property type="entry name" value="Acyl_transf_3"/>
    <property type="match status" value="1"/>
</dbReference>
<feature type="transmembrane region" description="Helical" evidence="1">
    <location>
        <begin position="318"/>
        <end position="337"/>
    </location>
</feature>
<keyword evidence="1" id="KW-0812">Transmembrane</keyword>
<feature type="domain" description="Acyltransferase 3" evidence="2">
    <location>
        <begin position="11"/>
        <end position="338"/>
    </location>
</feature>
<dbReference type="GO" id="GO:0016747">
    <property type="term" value="F:acyltransferase activity, transferring groups other than amino-acyl groups"/>
    <property type="evidence" value="ECO:0007669"/>
    <property type="project" value="InterPro"/>
</dbReference>
<dbReference type="AlphaFoldDB" id="A0A543A1P5"/>
<dbReference type="RefSeq" id="WP_141778699.1">
    <property type="nucleotide sequence ID" value="NZ_VFOV01000001.1"/>
</dbReference>
<dbReference type="InterPro" id="IPR002656">
    <property type="entry name" value="Acyl_transf_3_dom"/>
</dbReference>
<dbReference type="OrthoDB" id="3404679at2"/>